<dbReference type="Pfam" id="PF00149">
    <property type="entry name" value="Metallophos"/>
    <property type="match status" value="1"/>
</dbReference>
<protein>
    <recommendedName>
        <fullName evidence="3">Calcineurin-like phosphoesterase domain-containing protein</fullName>
    </recommendedName>
</protein>
<feature type="transmembrane region" description="Helical" evidence="2">
    <location>
        <begin position="156"/>
        <end position="180"/>
    </location>
</feature>
<dbReference type="EMBL" id="CAJJDN010000025">
    <property type="protein sequence ID" value="CAD8069058.1"/>
    <property type="molecule type" value="Genomic_DNA"/>
</dbReference>
<keyword evidence="5" id="KW-1185">Reference proteome</keyword>
<organism evidence="4 5">
    <name type="scientific">Paramecium sonneborni</name>
    <dbReference type="NCBI Taxonomy" id="65129"/>
    <lineage>
        <taxon>Eukaryota</taxon>
        <taxon>Sar</taxon>
        <taxon>Alveolata</taxon>
        <taxon>Ciliophora</taxon>
        <taxon>Intramacronucleata</taxon>
        <taxon>Oligohymenophorea</taxon>
        <taxon>Peniculida</taxon>
        <taxon>Parameciidae</taxon>
        <taxon>Paramecium</taxon>
    </lineage>
</organism>
<dbReference type="InterPro" id="IPR004843">
    <property type="entry name" value="Calcineurin-like_PHP"/>
</dbReference>
<feature type="transmembrane region" description="Helical" evidence="2">
    <location>
        <begin position="29"/>
        <end position="48"/>
    </location>
</feature>
<keyword evidence="2" id="KW-1133">Transmembrane helix</keyword>
<evidence type="ECO:0000256" key="2">
    <source>
        <dbReference type="SAM" id="Phobius"/>
    </source>
</evidence>
<keyword evidence="2" id="KW-0812">Transmembrane</keyword>
<evidence type="ECO:0000313" key="4">
    <source>
        <dbReference type="EMBL" id="CAD8069058.1"/>
    </source>
</evidence>
<dbReference type="PANTHER" id="PTHR22953:SF153">
    <property type="entry name" value="PURPLE ACID PHOSPHATASE"/>
    <property type="match status" value="1"/>
</dbReference>
<feature type="domain" description="Calcineurin-like phosphoesterase" evidence="3">
    <location>
        <begin position="339"/>
        <end position="502"/>
    </location>
</feature>
<reference evidence="4" key="1">
    <citation type="submission" date="2021-01" db="EMBL/GenBank/DDBJ databases">
        <authorList>
            <consortium name="Genoscope - CEA"/>
            <person name="William W."/>
        </authorList>
    </citation>
    <scope>NUCLEOTIDE SEQUENCE</scope>
</reference>
<evidence type="ECO:0000313" key="5">
    <source>
        <dbReference type="Proteomes" id="UP000692954"/>
    </source>
</evidence>
<dbReference type="InterPro" id="IPR039331">
    <property type="entry name" value="PAPs-like"/>
</dbReference>
<name>A0A8S1LLH1_9CILI</name>
<keyword evidence="2" id="KW-0472">Membrane</keyword>
<dbReference type="Proteomes" id="UP000692954">
    <property type="component" value="Unassembled WGS sequence"/>
</dbReference>
<sequence>MTILDLIWDQSNKPYDHQFSVELEKRFELVSIGIFVVNVILSIIIQTLQRRRMYQKINQINNTSNSVFDDSFQLFSLEKKKLVIALEIINIVLFWFLIMSLTSVLIGYSVFNLINIWLCGFSIFLLGIFGILIQIGRSSKFWENQSFKKRYINAALYFKYILVFQFISVIFFSIFLPIAFQKGCLCVYNRAYGLDTLFDQQFSTEWTRSRWLPDRVCPKGTLCHIYATLPEETSKEVFINVHSGSDIEELNAEVKFKEDKINLKCDKIPFPSSIEDRGQRNVFTCFLTDLKPYTLYDIDLIYQNNVLNSTKYRTIAEQNSNEDLIILFGGDWGYQTNGLKIVEQISKVDPDAILIGGDIAYDNGNIHCYYSFDLLFSAFEQQYQKVQRLIPFIFSVGNHDVGFDDYSKYNLTVSDEKGPLYFTFFPQKKSINNTVLPVKDRVTYNIQKMQNILLFGLDSGYLYPHNGIQYEWMKSILNNQSYTQLSKFAHYHVPIYPTCHFDDSFINSSINNVQARAFWVPLFDQFDFVGAFENHVHQYKRTFPLKGNKRSENGTVYFGDGSMGVLSFTCPEVSKTYLPNKPFENMFETVNTKDCDHFWVLKSYGKNHTIEFNAFQPDYTFIQNSTYKKEKKVKQDL</sequence>
<feature type="transmembrane region" description="Helical" evidence="2">
    <location>
        <begin position="114"/>
        <end position="135"/>
    </location>
</feature>
<evidence type="ECO:0000256" key="1">
    <source>
        <dbReference type="ARBA" id="ARBA00022729"/>
    </source>
</evidence>
<proteinExistence type="predicted"/>
<dbReference type="OrthoDB" id="19406at2759"/>
<comment type="caution">
    <text evidence="4">The sequence shown here is derived from an EMBL/GenBank/DDBJ whole genome shotgun (WGS) entry which is preliminary data.</text>
</comment>
<dbReference type="GO" id="GO:0003993">
    <property type="term" value="F:acid phosphatase activity"/>
    <property type="evidence" value="ECO:0007669"/>
    <property type="project" value="InterPro"/>
</dbReference>
<accession>A0A8S1LLH1</accession>
<gene>
    <name evidence="4" type="ORF">PSON_ATCC_30995.1.T0250058</name>
</gene>
<evidence type="ECO:0000259" key="3">
    <source>
        <dbReference type="Pfam" id="PF00149"/>
    </source>
</evidence>
<dbReference type="PANTHER" id="PTHR22953">
    <property type="entry name" value="ACID PHOSPHATASE RELATED"/>
    <property type="match status" value="1"/>
</dbReference>
<dbReference type="AlphaFoldDB" id="A0A8S1LLH1"/>
<keyword evidence="1" id="KW-0732">Signal</keyword>
<feature type="transmembrane region" description="Helical" evidence="2">
    <location>
        <begin position="82"/>
        <end position="108"/>
    </location>
</feature>